<gene>
    <name evidence="1" type="ORF">CBQ26_00720</name>
</gene>
<keyword evidence="2" id="KW-1185">Reference proteome</keyword>
<evidence type="ECO:0000313" key="1">
    <source>
        <dbReference type="EMBL" id="OWL99015.1"/>
    </source>
</evidence>
<organism evidence="1 2">
    <name type="scientific">Deinococcus indicus</name>
    <dbReference type="NCBI Taxonomy" id="223556"/>
    <lineage>
        <taxon>Bacteria</taxon>
        <taxon>Thermotogati</taxon>
        <taxon>Deinococcota</taxon>
        <taxon>Deinococci</taxon>
        <taxon>Deinococcales</taxon>
        <taxon>Deinococcaceae</taxon>
        <taxon>Deinococcus</taxon>
    </lineage>
</organism>
<dbReference type="Proteomes" id="UP000197208">
    <property type="component" value="Unassembled WGS sequence"/>
</dbReference>
<name>A0A246BTL0_9DEIO</name>
<evidence type="ECO:0000313" key="2">
    <source>
        <dbReference type="Proteomes" id="UP000197208"/>
    </source>
</evidence>
<dbReference type="RefSeq" id="WP_088246707.1">
    <property type="nucleotide sequence ID" value="NZ_NHMK01000003.1"/>
</dbReference>
<dbReference type="EMBL" id="NHMK01000003">
    <property type="protein sequence ID" value="OWL99015.1"/>
    <property type="molecule type" value="Genomic_DNA"/>
</dbReference>
<reference evidence="1 2" key="1">
    <citation type="submission" date="2017-05" db="EMBL/GenBank/DDBJ databases">
        <title>De novo genome assembly of Deniococcus indicus strain DR1.</title>
        <authorList>
            <person name="Chauhan D."/>
            <person name="Yennamalli R.M."/>
            <person name="Priyadarshini R."/>
        </authorList>
    </citation>
    <scope>NUCLEOTIDE SEQUENCE [LARGE SCALE GENOMIC DNA]</scope>
    <source>
        <strain evidence="1 2">DR1</strain>
    </source>
</reference>
<accession>A0A246BTL0</accession>
<protein>
    <recommendedName>
        <fullName evidence="3">Transcriptional regulator</fullName>
    </recommendedName>
</protein>
<proteinExistence type="predicted"/>
<dbReference type="AlphaFoldDB" id="A0A246BTL0"/>
<sequence length="94" mass="10347">MTPDAPPLLEAVLLAALESPCGITGALARARTLTPAPLPALDRDETVRHALARYLREHWIQVLPSPGSPRYHLTGLGEQRLLWHRQRGTLEAPT</sequence>
<evidence type="ECO:0008006" key="3">
    <source>
        <dbReference type="Google" id="ProtNLM"/>
    </source>
</evidence>
<comment type="caution">
    <text evidence="1">The sequence shown here is derived from an EMBL/GenBank/DDBJ whole genome shotgun (WGS) entry which is preliminary data.</text>
</comment>
<dbReference type="OrthoDB" id="73972at2"/>